<dbReference type="AlphaFoldDB" id="A0A2T5BVD1"/>
<keyword evidence="3 7" id="KW-0808">Transferase</keyword>
<comment type="caution">
    <text evidence="7">The sequence shown here is derived from an EMBL/GenBank/DDBJ whole genome shotgun (WGS) entry which is preliminary data.</text>
</comment>
<reference evidence="7 8" key="1">
    <citation type="submission" date="2018-04" db="EMBL/GenBank/DDBJ databases">
        <title>Genomic Encyclopedia of Archaeal and Bacterial Type Strains, Phase II (KMG-II): from individual species to whole genera.</title>
        <authorList>
            <person name="Goeker M."/>
        </authorList>
    </citation>
    <scope>NUCLEOTIDE SEQUENCE [LARGE SCALE GENOMIC DNA]</scope>
    <source>
        <strain evidence="7 8">DSM 18064</strain>
    </source>
</reference>
<evidence type="ECO:0000256" key="3">
    <source>
        <dbReference type="ARBA" id="ARBA00022679"/>
    </source>
</evidence>
<evidence type="ECO:0000256" key="5">
    <source>
        <dbReference type="ARBA" id="ARBA00022989"/>
    </source>
</evidence>
<dbReference type="OrthoDB" id="1997677at2"/>
<keyword evidence="8" id="KW-1185">Reference proteome</keyword>
<organism evidence="7 8">
    <name type="scientific">Rhodovulum imhoffii</name>
    <dbReference type="NCBI Taxonomy" id="365340"/>
    <lineage>
        <taxon>Bacteria</taxon>
        <taxon>Pseudomonadati</taxon>
        <taxon>Pseudomonadota</taxon>
        <taxon>Alphaproteobacteria</taxon>
        <taxon>Rhodobacterales</taxon>
        <taxon>Paracoccaceae</taxon>
        <taxon>Rhodovulum</taxon>
    </lineage>
</organism>
<accession>A0A2T5BVD1</accession>
<protein>
    <submittedName>
        <fullName evidence="7">Glycosyl transferase family 92</fullName>
    </submittedName>
</protein>
<comment type="subcellular location">
    <subcellularLocation>
        <location evidence="1">Membrane</location>
        <topology evidence="1">Single-pass membrane protein</topology>
    </subcellularLocation>
</comment>
<evidence type="ECO:0000256" key="6">
    <source>
        <dbReference type="ARBA" id="ARBA00023136"/>
    </source>
</evidence>
<evidence type="ECO:0000256" key="1">
    <source>
        <dbReference type="ARBA" id="ARBA00004167"/>
    </source>
</evidence>
<dbReference type="Pfam" id="PF01697">
    <property type="entry name" value="Glyco_transf_92"/>
    <property type="match status" value="1"/>
</dbReference>
<evidence type="ECO:0000313" key="7">
    <source>
        <dbReference type="EMBL" id="PTN03536.1"/>
    </source>
</evidence>
<evidence type="ECO:0000313" key="8">
    <source>
        <dbReference type="Proteomes" id="UP000243859"/>
    </source>
</evidence>
<evidence type="ECO:0000256" key="4">
    <source>
        <dbReference type="ARBA" id="ARBA00022692"/>
    </source>
</evidence>
<dbReference type="GO" id="GO:0005737">
    <property type="term" value="C:cytoplasm"/>
    <property type="evidence" value="ECO:0007669"/>
    <property type="project" value="TreeGrafter"/>
</dbReference>
<dbReference type="GO" id="GO:0016757">
    <property type="term" value="F:glycosyltransferase activity"/>
    <property type="evidence" value="ECO:0007669"/>
    <property type="project" value="UniProtKB-KW"/>
</dbReference>
<dbReference type="RefSeq" id="WP_107890825.1">
    <property type="nucleotide sequence ID" value="NZ_NHSI01000055.1"/>
</dbReference>
<sequence>MRRLFFRSPVTRLTLEPPAPQAGRAGLALVLIVRDEARHIGEWAAFHKLAGAAHVIAYDNGCSDGTVAELRRVLGGALTVVPWAQKLREAATGQEIHNQILAYAHAVANFGARFRWMACVDADEFLVPVTGPDLPAALAGLEHCPQISLPWHNFGRNGHDGPPAGGVLENYTRRAADPISGARGVTNFKVVFDPVRVTAVKVHDFQTDGNSDTWNDRGERFSLRARATRGFYSVERIQLNHYYTRSGRELAAKIARGSNRSVEAARHAARVWRNVANIEAAEVEDTLAVDYLARVGAPVPLL</sequence>
<dbReference type="PANTHER" id="PTHR21461:SF69">
    <property type="entry name" value="GLYCOSYLTRANSFERASE FAMILY 92 PROTEIN"/>
    <property type="match status" value="1"/>
</dbReference>
<gene>
    <name evidence="7" type="ORF">C8N32_10257</name>
</gene>
<keyword evidence="4" id="KW-0812">Transmembrane</keyword>
<keyword evidence="5" id="KW-1133">Transmembrane helix</keyword>
<name>A0A2T5BVD1_9RHOB</name>
<dbReference type="PANTHER" id="PTHR21461">
    <property type="entry name" value="GLYCOSYLTRANSFERASE FAMILY 92 PROTEIN"/>
    <property type="match status" value="1"/>
</dbReference>
<dbReference type="Proteomes" id="UP000243859">
    <property type="component" value="Unassembled WGS sequence"/>
</dbReference>
<dbReference type="InterPro" id="IPR008166">
    <property type="entry name" value="Glyco_transf_92"/>
</dbReference>
<keyword evidence="6" id="KW-0472">Membrane</keyword>
<dbReference type="GO" id="GO:0016020">
    <property type="term" value="C:membrane"/>
    <property type="evidence" value="ECO:0007669"/>
    <property type="project" value="UniProtKB-SubCell"/>
</dbReference>
<proteinExistence type="predicted"/>
<dbReference type="EMBL" id="QAAA01000002">
    <property type="protein sequence ID" value="PTN03536.1"/>
    <property type="molecule type" value="Genomic_DNA"/>
</dbReference>
<evidence type="ECO:0000256" key="2">
    <source>
        <dbReference type="ARBA" id="ARBA00022676"/>
    </source>
</evidence>
<keyword evidence="2" id="KW-0328">Glycosyltransferase</keyword>